<organism evidence="1 2">
    <name type="scientific">Neisseria elongata subsp. glycolytica ATCC 29315</name>
    <dbReference type="NCBI Taxonomy" id="546263"/>
    <lineage>
        <taxon>Bacteria</taxon>
        <taxon>Pseudomonadati</taxon>
        <taxon>Pseudomonadota</taxon>
        <taxon>Betaproteobacteria</taxon>
        <taxon>Neisseriales</taxon>
        <taxon>Neisseriaceae</taxon>
        <taxon>Neisseria</taxon>
    </lineage>
</organism>
<protein>
    <submittedName>
        <fullName evidence="1">Uncharacterized protein</fullName>
    </submittedName>
</protein>
<reference evidence="1 2" key="1">
    <citation type="submission" date="2010-02" db="EMBL/GenBank/DDBJ databases">
        <authorList>
            <person name="Weinstock G."/>
            <person name="Sodergren E."/>
            <person name="Clifton S."/>
            <person name="Fulton L."/>
            <person name="Fulton B."/>
            <person name="Courtney L."/>
            <person name="Fronick C."/>
            <person name="Harrison M."/>
            <person name="Strong C."/>
            <person name="Farmer C."/>
            <person name="Delahaunty K."/>
            <person name="Markovic C."/>
            <person name="Hall O."/>
            <person name="Minx P."/>
            <person name="Tomlinson C."/>
            <person name="Mitreva M."/>
            <person name="Nelson J."/>
            <person name="Hou S."/>
            <person name="Wollam A."/>
            <person name="Pepin K.H."/>
            <person name="Johnson M."/>
            <person name="Bhonagiri V."/>
            <person name="Zhang X."/>
            <person name="Suruliraj S."/>
            <person name="Warren W."/>
            <person name="Chinwalla A."/>
            <person name="Mardis E.R."/>
            <person name="Wilson R.K."/>
        </authorList>
    </citation>
    <scope>NUCLEOTIDE SEQUENCE [LARGE SCALE GENOMIC DNA]</scope>
    <source>
        <strain evidence="1 2">ATCC 29315</strain>
    </source>
</reference>
<evidence type="ECO:0000313" key="2">
    <source>
        <dbReference type="Proteomes" id="UP000005536"/>
    </source>
</evidence>
<evidence type="ECO:0000313" key="1">
    <source>
        <dbReference type="EMBL" id="EFE51026.1"/>
    </source>
</evidence>
<dbReference type="EMBL" id="ADBF01000004">
    <property type="protein sequence ID" value="EFE51026.1"/>
    <property type="molecule type" value="Genomic_DNA"/>
</dbReference>
<dbReference type="Proteomes" id="UP000005536">
    <property type="component" value="Unassembled WGS sequence"/>
</dbReference>
<accession>D4DMB0</accession>
<sequence length="55" mass="5837">MLKVLSDTSIRPTVAAGRECDVTTHAVSRNAGYGLLIADSMFPKAFLPKSEIAAD</sequence>
<gene>
    <name evidence="1" type="ORF">NEIELOOT_00175</name>
</gene>
<proteinExistence type="predicted"/>
<name>D4DMB0_NEIEG</name>
<dbReference type="AlphaFoldDB" id="D4DMB0"/>
<comment type="caution">
    <text evidence="1">The sequence shown here is derived from an EMBL/GenBank/DDBJ whole genome shotgun (WGS) entry which is preliminary data.</text>
</comment>